<feature type="transmembrane region" description="Helical" evidence="11">
    <location>
        <begin position="192"/>
        <end position="214"/>
    </location>
</feature>
<feature type="domain" description="ABC transporter" evidence="12">
    <location>
        <begin position="1381"/>
        <end position="1665"/>
    </location>
</feature>
<keyword evidence="3 11" id="KW-0812">Transmembrane</keyword>
<name>A0A9P6PPK4_9FUNG</name>
<feature type="transmembrane region" description="Helical" evidence="11">
    <location>
        <begin position="1100"/>
        <end position="1128"/>
    </location>
</feature>
<dbReference type="PROSITE" id="PS51257">
    <property type="entry name" value="PROKAR_LIPOPROTEIN"/>
    <property type="match status" value="1"/>
</dbReference>
<dbReference type="InterPro" id="IPR003593">
    <property type="entry name" value="AAA+_ATPase"/>
</dbReference>
<evidence type="ECO:0000256" key="10">
    <source>
        <dbReference type="SAM" id="MobiDB-lite"/>
    </source>
</evidence>
<dbReference type="PANTHER" id="PTHR24223">
    <property type="entry name" value="ATP-BINDING CASSETTE SUB-FAMILY C"/>
    <property type="match status" value="1"/>
</dbReference>
<feature type="transmembrane region" description="Helical" evidence="11">
    <location>
        <begin position="548"/>
        <end position="568"/>
    </location>
</feature>
<dbReference type="OrthoDB" id="6500128at2759"/>
<dbReference type="GO" id="GO:0000329">
    <property type="term" value="C:fungal-type vacuole membrane"/>
    <property type="evidence" value="ECO:0007669"/>
    <property type="project" value="TreeGrafter"/>
</dbReference>
<dbReference type="InterPro" id="IPR017871">
    <property type="entry name" value="ABC_transporter-like_CS"/>
</dbReference>
<feature type="transmembrane region" description="Helical" evidence="11">
    <location>
        <begin position="6"/>
        <end position="28"/>
    </location>
</feature>
<evidence type="ECO:0000256" key="1">
    <source>
        <dbReference type="ARBA" id="ARBA00004141"/>
    </source>
</evidence>
<keyword evidence="15" id="KW-1185">Reference proteome</keyword>
<dbReference type="InterPro" id="IPR003439">
    <property type="entry name" value="ABC_transporter-like_ATP-bd"/>
</dbReference>
<feature type="transmembrane region" description="Helical" evidence="11">
    <location>
        <begin position="1236"/>
        <end position="1255"/>
    </location>
</feature>
<gene>
    <name evidence="14" type="ORF">DFQ27_009808</name>
</gene>
<accession>A0A9P6PPK4</accession>
<dbReference type="InterPro" id="IPR036640">
    <property type="entry name" value="ABC1_TM_sf"/>
</dbReference>
<sequence>MSVRLIQLLASTPVLVLLIATGACLWAASRRAKAELDYAVSTTASSVAAASGSSTRKRRHSIYTRLVNEVPLVSESDNFIQPKATEIKYRTIALAVLNLIPIVYCTYGLVLALESSTDEDQSLLRRIYVPAVSLLGWLIAELLVLALLTRRLEHATGLKPLQWFFSAALAVMLYSLWIRIDALLEYTWGADEYIFVTVLVTVLTIFATGITMPAELDFDYVLRHGYNYQNETHERSPEATASFWSWLWFSWFTPLIKMGSSKTLDATDLPEIVPQLRARSAYGLFHNMRATGSLFRRILLFNLTSFTWQFCCVVLATFLDFATPFFLKRFLIEVDTPSKEPKWAYLYIVLIFVSQVLRSLIQSQMFYLGRRINVNLISTLNAEIYAKTLTRRDMSGLVDKKDKDGEAKGKETGTENAGAASTGKIVNLMSTDTVRVAGVVNFAHMAVSSPIGIIVGTYLLYDLLGWSSLVGMGVLVISMPINKKVRAYYIKSQRELSAARDERVTLVGELIQGIRMIKFFAWEMSFSDKCMKAREIELKKLIHVYKTIIVFQLVWYLSPLMVTLLTFFCYTKIHNGQFTPAVAFTAMVLFGRLKGPLNGLPAVYMALANASVSLNRIAEYLHEPNIQDKFANGESENAPVIGMKDLTAQWWTTQDASGADLTLSNRGEEQEEEEPLDRAEDRDRFALRNINVSFPVGEMSIICGPTGSGKSSLLMALLGEMDVLTGKIYLPRRAAGSRELDPATGLMKDGVAYVSQQAWLQNATIRNNILFGSPYEEERYNEVIRVCALERDFEIFEDGDKTEIGEKGITLSGGQKQRVSLARAIYSRARHVLLDDCLSAVDAHTAEHIYSQCLTGPIMEHRTCILVTHHVRLCIPTAKLLVAMDNGVIEIQGSVQELRDAGVLSRIMDEEEEHATAGHSSDDETVAEDEDLGAASNLAKPDLARRRSSLDKKRTNQEQIPAAAAAAATAAAKDAKKLVQDETRQEGSVKWEIYKIYLNAVGGIPFWLFLLCSFAVVRLINIAENLWVREWTNSYTDSSFMRFMTTSIYSSYGMSTSQHAFSNPPSGAPDYNNAGYGHSLDNNNNITEFSLLGPKHSTNYYLAIYALVSVVGSLAHIGNTVICLYGSLRAARFLYKKLLYSVVRAPLRFFDTTPVGRIMNRFGNDFETVDSTISNTFSNSLELTMSIISIFVLLTLITPMFIVVAAIISVAYIYVGRLYINTSRELKRLHSVSRSPIYSLFGETLAGVSIVRAFGAQGRFMGDLLTTIDNSNRPFYYLWIANRWLSVRSDSIGAIVTLSSGLFILMNPVAIDAGTVGLALTYALEFVNLVNMLTREYTQLEVDLNSVERITEYSVMPQEPPAIIEGRRPPAAWPTGGSIEVKNLEIKYAPDLDTVIRGISFDVKPGEKVGVVGRTGSGKSTLALSLFRFVEPTAGSIHIDGIDICDIGLDDLRSRLTIIPQDPMLFKGTIRSNLDPFGNHEDAELWETLRRVHLIGPTVHASGSGSHHSNNVDTAVSSSANSVHDEASAAGGSGTATPVVGASQSGGPGAHVSFSSLDNPVSEGGTNFSQGQRQLLCMARALLRNTKISIMDEATASVDFASDAKIQKTIREEFSNSTLICIAHRLRTIITYDRVLVLDHGEIKEYDTPANLLLGKGWDSSKLAASSSANVTDYVGEEKTQFREMCERSGELQVLCELVRDAEAKKKASDY</sequence>
<dbReference type="PROSITE" id="PS50893">
    <property type="entry name" value="ABC_TRANSPORTER_2"/>
    <property type="match status" value="2"/>
</dbReference>
<dbReference type="Gene3D" id="3.40.50.300">
    <property type="entry name" value="P-loop containing nucleotide triphosphate hydrolases"/>
    <property type="match status" value="2"/>
</dbReference>
<dbReference type="SUPFAM" id="SSF52540">
    <property type="entry name" value="P-loop containing nucleoside triphosphate hydrolases"/>
    <property type="match status" value="2"/>
</dbReference>
<keyword evidence="4" id="KW-0677">Repeat</keyword>
<evidence type="ECO:0000256" key="9">
    <source>
        <dbReference type="ARBA" id="ARBA00023180"/>
    </source>
</evidence>
<keyword evidence="6" id="KW-0067">ATP-binding</keyword>
<feature type="transmembrane region" description="Helical" evidence="11">
    <location>
        <begin position="434"/>
        <end position="457"/>
    </location>
</feature>
<dbReference type="CDD" id="cd03244">
    <property type="entry name" value="ABCC_MRP_domain2"/>
    <property type="match status" value="1"/>
</dbReference>
<protein>
    <submittedName>
        <fullName evidence="14">Uncharacterized protein</fullName>
    </submittedName>
</protein>
<feature type="compositionally biased region" description="Polar residues" evidence="10">
    <location>
        <begin position="1512"/>
        <end position="1522"/>
    </location>
</feature>
<dbReference type="Proteomes" id="UP000807716">
    <property type="component" value="Unassembled WGS sequence"/>
</dbReference>
<reference evidence="14" key="1">
    <citation type="journal article" date="2020" name="Fungal Divers.">
        <title>Resolving the Mortierellaceae phylogeny through synthesis of multi-gene phylogenetics and phylogenomics.</title>
        <authorList>
            <person name="Vandepol N."/>
            <person name="Liber J."/>
            <person name="Desiro A."/>
            <person name="Na H."/>
            <person name="Kennedy M."/>
            <person name="Barry K."/>
            <person name="Grigoriev I.V."/>
            <person name="Miller A.N."/>
            <person name="O'Donnell K."/>
            <person name="Stajich J.E."/>
            <person name="Bonito G."/>
        </authorList>
    </citation>
    <scope>NUCLEOTIDE SEQUENCE</scope>
    <source>
        <strain evidence="14">BC1065</strain>
    </source>
</reference>
<keyword evidence="7 11" id="KW-1133">Transmembrane helix</keyword>
<dbReference type="CDD" id="cd03250">
    <property type="entry name" value="ABCC_MRP_domain1"/>
    <property type="match status" value="1"/>
</dbReference>
<dbReference type="Pfam" id="PF00664">
    <property type="entry name" value="ABC_membrane"/>
    <property type="match status" value="2"/>
</dbReference>
<dbReference type="CDD" id="cd18596">
    <property type="entry name" value="ABC_6TM_VMR1_D1_like"/>
    <property type="match status" value="1"/>
</dbReference>
<dbReference type="SMART" id="SM00382">
    <property type="entry name" value="AAA"/>
    <property type="match status" value="2"/>
</dbReference>
<evidence type="ECO:0000256" key="7">
    <source>
        <dbReference type="ARBA" id="ARBA00022989"/>
    </source>
</evidence>
<evidence type="ECO:0000256" key="6">
    <source>
        <dbReference type="ARBA" id="ARBA00022840"/>
    </source>
</evidence>
<feature type="region of interest" description="Disordered" evidence="10">
    <location>
        <begin position="1500"/>
        <end position="1565"/>
    </location>
</feature>
<evidence type="ECO:0000256" key="8">
    <source>
        <dbReference type="ARBA" id="ARBA00023136"/>
    </source>
</evidence>
<comment type="subcellular location">
    <subcellularLocation>
        <location evidence="1">Membrane</location>
        <topology evidence="1">Multi-pass membrane protein</topology>
    </subcellularLocation>
</comment>
<proteinExistence type="predicted"/>
<dbReference type="FunFam" id="3.40.50.300:FF:000825">
    <property type="entry name" value="ABC bile acid transporter"/>
    <property type="match status" value="1"/>
</dbReference>
<evidence type="ECO:0000256" key="3">
    <source>
        <dbReference type="ARBA" id="ARBA00022692"/>
    </source>
</evidence>
<dbReference type="GO" id="GO:0140359">
    <property type="term" value="F:ABC-type transporter activity"/>
    <property type="evidence" value="ECO:0007669"/>
    <property type="project" value="InterPro"/>
</dbReference>
<evidence type="ECO:0000313" key="14">
    <source>
        <dbReference type="EMBL" id="KAG0249757.1"/>
    </source>
</evidence>
<dbReference type="CDD" id="cd18604">
    <property type="entry name" value="ABC_6TM_VMR1_D2_like"/>
    <property type="match status" value="1"/>
</dbReference>
<evidence type="ECO:0000256" key="4">
    <source>
        <dbReference type="ARBA" id="ARBA00022737"/>
    </source>
</evidence>
<dbReference type="InterPro" id="IPR050173">
    <property type="entry name" value="ABC_transporter_C-like"/>
</dbReference>
<keyword evidence="5" id="KW-0547">Nucleotide-binding</keyword>
<keyword evidence="8 11" id="KW-0472">Membrane</keyword>
<feature type="region of interest" description="Disordered" evidence="10">
    <location>
        <begin position="661"/>
        <end position="681"/>
    </location>
</feature>
<feature type="transmembrane region" description="Helical" evidence="11">
    <location>
        <begin position="463"/>
        <end position="481"/>
    </location>
</feature>
<dbReference type="PROSITE" id="PS00211">
    <property type="entry name" value="ABC_TRANSPORTER_1"/>
    <property type="match status" value="2"/>
</dbReference>
<evidence type="ECO:0000259" key="13">
    <source>
        <dbReference type="PROSITE" id="PS50929"/>
    </source>
</evidence>
<dbReference type="EMBL" id="JAAAJB010000945">
    <property type="protein sequence ID" value="KAG0249757.1"/>
    <property type="molecule type" value="Genomic_DNA"/>
</dbReference>
<organism evidence="14 15">
    <name type="scientific">Actinomortierella ambigua</name>
    <dbReference type="NCBI Taxonomy" id="1343610"/>
    <lineage>
        <taxon>Eukaryota</taxon>
        <taxon>Fungi</taxon>
        <taxon>Fungi incertae sedis</taxon>
        <taxon>Mucoromycota</taxon>
        <taxon>Mortierellomycotina</taxon>
        <taxon>Mortierellomycetes</taxon>
        <taxon>Mortierellales</taxon>
        <taxon>Mortierellaceae</taxon>
        <taxon>Actinomortierella</taxon>
    </lineage>
</organism>
<dbReference type="InterPro" id="IPR027417">
    <property type="entry name" value="P-loop_NTPase"/>
</dbReference>
<feature type="transmembrane region" description="Helical" evidence="11">
    <location>
        <begin position="996"/>
        <end position="1020"/>
    </location>
</feature>
<feature type="compositionally biased region" description="Polar residues" evidence="10">
    <location>
        <begin position="1553"/>
        <end position="1565"/>
    </location>
</feature>
<evidence type="ECO:0000259" key="12">
    <source>
        <dbReference type="PROSITE" id="PS50893"/>
    </source>
</evidence>
<evidence type="ECO:0000313" key="15">
    <source>
        <dbReference type="Proteomes" id="UP000807716"/>
    </source>
</evidence>
<dbReference type="GO" id="GO:0005524">
    <property type="term" value="F:ATP binding"/>
    <property type="evidence" value="ECO:0007669"/>
    <property type="project" value="UniProtKB-KW"/>
</dbReference>
<feature type="compositionally biased region" description="Low complexity" evidence="10">
    <location>
        <begin position="1502"/>
        <end position="1511"/>
    </location>
</feature>
<keyword evidence="2" id="KW-0813">Transport</keyword>
<dbReference type="PROSITE" id="PS50929">
    <property type="entry name" value="ABC_TM1F"/>
    <property type="match status" value="2"/>
</dbReference>
<comment type="caution">
    <text evidence="14">The sequence shown here is derived from an EMBL/GenBank/DDBJ whole genome shotgun (WGS) entry which is preliminary data.</text>
</comment>
<feature type="transmembrane region" description="Helical" evidence="11">
    <location>
        <begin position="298"/>
        <end position="323"/>
    </location>
</feature>
<evidence type="ECO:0000256" key="5">
    <source>
        <dbReference type="ARBA" id="ARBA00022741"/>
    </source>
</evidence>
<keyword evidence="9" id="KW-0325">Glycoprotein</keyword>
<feature type="transmembrane region" description="Helical" evidence="11">
    <location>
        <begin position="343"/>
        <end position="361"/>
    </location>
</feature>
<dbReference type="Gene3D" id="1.20.1560.10">
    <property type="entry name" value="ABC transporter type 1, transmembrane domain"/>
    <property type="match status" value="2"/>
</dbReference>
<feature type="transmembrane region" description="Helical" evidence="11">
    <location>
        <begin position="127"/>
        <end position="149"/>
    </location>
</feature>
<evidence type="ECO:0000256" key="11">
    <source>
        <dbReference type="SAM" id="Phobius"/>
    </source>
</evidence>
<feature type="transmembrane region" description="Helical" evidence="11">
    <location>
        <begin position="92"/>
        <end position="112"/>
    </location>
</feature>
<dbReference type="GO" id="GO:0016887">
    <property type="term" value="F:ATP hydrolysis activity"/>
    <property type="evidence" value="ECO:0007669"/>
    <property type="project" value="InterPro"/>
</dbReference>
<feature type="domain" description="ABC transporter" evidence="12">
    <location>
        <begin position="671"/>
        <end position="911"/>
    </location>
</feature>
<feature type="transmembrane region" description="Helical" evidence="11">
    <location>
        <begin position="1187"/>
        <end position="1215"/>
    </location>
</feature>
<dbReference type="InterPro" id="IPR011527">
    <property type="entry name" value="ABC1_TM_dom"/>
</dbReference>
<dbReference type="PANTHER" id="PTHR24223:SF353">
    <property type="entry name" value="ABC TRANSPORTER ATP-BINDING PROTEIN_PERMEASE VMR1-RELATED"/>
    <property type="match status" value="1"/>
</dbReference>
<feature type="transmembrane region" description="Helical" evidence="11">
    <location>
        <begin position="161"/>
        <end position="180"/>
    </location>
</feature>
<evidence type="ECO:0000256" key="2">
    <source>
        <dbReference type="ARBA" id="ARBA00022448"/>
    </source>
</evidence>
<dbReference type="SUPFAM" id="SSF90123">
    <property type="entry name" value="ABC transporter transmembrane region"/>
    <property type="match status" value="2"/>
</dbReference>
<feature type="domain" description="ABC transmembrane type-1" evidence="13">
    <location>
        <begin position="1086"/>
        <end position="1341"/>
    </location>
</feature>
<feature type="domain" description="ABC transmembrane type-1" evidence="13">
    <location>
        <begin position="310"/>
        <end position="609"/>
    </location>
</feature>
<dbReference type="Pfam" id="PF00005">
    <property type="entry name" value="ABC_tran"/>
    <property type="match status" value="2"/>
</dbReference>